<dbReference type="InterPro" id="IPR035906">
    <property type="entry name" value="MetI-like_sf"/>
</dbReference>
<protein>
    <submittedName>
        <fullName evidence="10">ABC transporter permease</fullName>
    </submittedName>
</protein>
<feature type="transmembrane region" description="Helical" evidence="8">
    <location>
        <begin position="197"/>
        <end position="218"/>
    </location>
</feature>
<keyword evidence="4" id="KW-1003">Cell membrane</keyword>
<comment type="subcellular location">
    <subcellularLocation>
        <location evidence="1 8">Cell membrane</location>
        <topology evidence="1 8">Multi-pass membrane protein</topology>
    </subcellularLocation>
</comment>
<evidence type="ECO:0000313" key="11">
    <source>
        <dbReference type="Proteomes" id="UP000436911"/>
    </source>
</evidence>
<evidence type="ECO:0000256" key="5">
    <source>
        <dbReference type="ARBA" id="ARBA00022692"/>
    </source>
</evidence>
<feature type="transmembrane region" description="Helical" evidence="8">
    <location>
        <begin position="12"/>
        <end position="37"/>
    </location>
</feature>
<dbReference type="RefSeq" id="WP_060717973.1">
    <property type="nucleotide sequence ID" value="NZ_JABFNP010000004.1"/>
</dbReference>
<dbReference type="Gene3D" id="1.10.3720.10">
    <property type="entry name" value="MetI-like"/>
    <property type="match status" value="1"/>
</dbReference>
<dbReference type="GO" id="GO:0055085">
    <property type="term" value="P:transmembrane transport"/>
    <property type="evidence" value="ECO:0007669"/>
    <property type="project" value="InterPro"/>
</dbReference>
<evidence type="ECO:0000256" key="4">
    <source>
        <dbReference type="ARBA" id="ARBA00022475"/>
    </source>
</evidence>
<feature type="transmembrane region" description="Helical" evidence="8">
    <location>
        <begin position="248"/>
        <end position="270"/>
    </location>
</feature>
<keyword evidence="7 8" id="KW-0472">Membrane</keyword>
<evidence type="ECO:0000256" key="3">
    <source>
        <dbReference type="ARBA" id="ARBA00022448"/>
    </source>
</evidence>
<dbReference type="Proteomes" id="UP000436911">
    <property type="component" value="Unassembled WGS sequence"/>
</dbReference>
<dbReference type="PANTHER" id="PTHR42929">
    <property type="entry name" value="INNER MEMBRANE ABC TRANSPORTER PERMEASE PROTEIN YDCU-RELATED-RELATED"/>
    <property type="match status" value="1"/>
</dbReference>
<evidence type="ECO:0000256" key="8">
    <source>
        <dbReference type="RuleBase" id="RU363032"/>
    </source>
</evidence>
<dbReference type="SUPFAM" id="SSF161098">
    <property type="entry name" value="MetI-like"/>
    <property type="match status" value="1"/>
</dbReference>
<dbReference type="EMBL" id="QUSG01000027">
    <property type="protein sequence ID" value="KAA3520715.1"/>
    <property type="molecule type" value="Genomic_DNA"/>
</dbReference>
<evidence type="ECO:0000259" key="9">
    <source>
        <dbReference type="PROSITE" id="PS50928"/>
    </source>
</evidence>
<dbReference type="GO" id="GO:0005886">
    <property type="term" value="C:plasma membrane"/>
    <property type="evidence" value="ECO:0007669"/>
    <property type="project" value="UniProtKB-SubCell"/>
</dbReference>
<dbReference type="InterPro" id="IPR000515">
    <property type="entry name" value="MetI-like"/>
</dbReference>
<keyword evidence="5 8" id="KW-0812">Transmembrane</keyword>
<name>A0A368NNB3_AGRVI</name>
<dbReference type="OrthoDB" id="9807047at2"/>
<dbReference type="PROSITE" id="PS50928">
    <property type="entry name" value="ABC_TM1"/>
    <property type="match status" value="1"/>
</dbReference>
<evidence type="ECO:0000313" key="10">
    <source>
        <dbReference type="EMBL" id="KAA3520715.1"/>
    </source>
</evidence>
<reference evidence="10 11" key="1">
    <citation type="submission" date="2018-08" db="EMBL/GenBank/DDBJ databases">
        <title>Genome sequencing of Agrobacterium vitis strain ICMP 10754.</title>
        <authorList>
            <person name="Visnovsky S.B."/>
            <person name="Pitman A.R."/>
        </authorList>
    </citation>
    <scope>NUCLEOTIDE SEQUENCE [LARGE SCALE GENOMIC DNA]</scope>
    <source>
        <strain evidence="10 11">ICMP 10754</strain>
    </source>
</reference>
<dbReference type="CDD" id="cd06261">
    <property type="entry name" value="TM_PBP2"/>
    <property type="match status" value="1"/>
</dbReference>
<evidence type="ECO:0000256" key="7">
    <source>
        <dbReference type="ARBA" id="ARBA00023136"/>
    </source>
</evidence>
<feature type="transmembrane region" description="Helical" evidence="8">
    <location>
        <begin position="57"/>
        <end position="82"/>
    </location>
</feature>
<evidence type="ECO:0000256" key="6">
    <source>
        <dbReference type="ARBA" id="ARBA00022989"/>
    </source>
</evidence>
<feature type="transmembrane region" description="Helical" evidence="8">
    <location>
        <begin position="148"/>
        <end position="168"/>
    </location>
</feature>
<keyword evidence="6 8" id="KW-1133">Transmembrane helix</keyword>
<dbReference type="GeneID" id="60684087"/>
<comment type="similarity">
    <text evidence="2">Belongs to the binding-protein-dependent transport system permease family. CysTW subfamily.</text>
</comment>
<comment type="caution">
    <text evidence="10">The sequence shown here is derived from an EMBL/GenBank/DDBJ whole genome shotgun (WGS) entry which is preliminary data.</text>
</comment>
<feature type="domain" description="ABC transmembrane type-1" evidence="9">
    <location>
        <begin position="60"/>
        <end position="266"/>
    </location>
</feature>
<accession>A0A368NNB3</accession>
<gene>
    <name evidence="10" type="ORF">DXT89_25370</name>
</gene>
<dbReference type="AlphaFoldDB" id="A0A368NNB3"/>
<evidence type="ECO:0000256" key="1">
    <source>
        <dbReference type="ARBA" id="ARBA00004651"/>
    </source>
</evidence>
<dbReference type="PANTHER" id="PTHR42929:SF1">
    <property type="entry name" value="INNER MEMBRANE ABC TRANSPORTER PERMEASE PROTEIN YDCU-RELATED"/>
    <property type="match status" value="1"/>
</dbReference>
<evidence type="ECO:0000256" key="2">
    <source>
        <dbReference type="ARBA" id="ARBA00007069"/>
    </source>
</evidence>
<dbReference type="Pfam" id="PF00528">
    <property type="entry name" value="BPD_transp_1"/>
    <property type="match status" value="1"/>
</dbReference>
<organism evidence="10 11">
    <name type="scientific">Agrobacterium vitis</name>
    <name type="common">Rhizobium vitis</name>
    <dbReference type="NCBI Taxonomy" id="373"/>
    <lineage>
        <taxon>Bacteria</taxon>
        <taxon>Pseudomonadati</taxon>
        <taxon>Pseudomonadota</taxon>
        <taxon>Alphaproteobacteria</taxon>
        <taxon>Hyphomicrobiales</taxon>
        <taxon>Rhizobiaceae</taxon>
        <taxon>Rhizobium/Agrobacterium group</taxon>
        <taxon>Agrobacterium</taxon>
    </lineage>
</organism>
<keyword evidence="3 8" id="KW-0813">Transport</keyword>
<feature type="transmembrane region" description="Helical" evidence="8">
    <location>
        <begin position="94"/>
        <end position="118"/>
    </location>
</feature>
<proteinExistence type="inferred from homology"/>
<sequence>MKPKLGRGLPAILVLPGTLIILALLVLPVIQTFTGTIGPVGDRLVLFRQFFSYDYNITVIVRSIRIALITTILSLVLGYVAASVIARTKGVKRQVLLVCAVFPLLTSALVRSFAWMVILGRNGMVNSFLLSLGLVDQPVPLLFTEGSLIVGLVYLFTPLTILALLGVIEAIDQSIIDAATSLGATPARLFRQVTLPLIAPGLLVGGVLVFTGSLAAFATGRLLGGEAETILPTLLNEKAMVSFDWDSAGVIAVVMVAITFSVVLVGQYAARRLNPSVG</sequence>